<proteinExistence type="predicted"/>
<dbReference type="EMBL" id="CADCUR010000001">
    <property type="protein sequence ID" value="CAA9375542.1"/>
    <property type="molecule type" value="Genomic_DNA"/>
</dbReference>
<protein>
    <submittedName>
        <fullName evidence="1">Uncharacterized protein</fullName>
    </submittedName>
</protein>
<sequence>MICSDNETTVFGRSTVIFYQLKNLFVARRIRAVFQFDLICSRETAGFRLVQGDKRDQINLVVSEVERSTYQMIFLQEIFEQDGRSVLPFDKTIVLFPVDRVEPFRLF</sequence>
<accession>A0A6J4N1R7</accession>
<organism evidence="1">
    <name type="scientific">uncultured Pyrinomonadaceae bacterium</name>
    <dbReference type="NCBI Taxonomy" id="2283094"/>
    <lineage>
        <taxon>Bacteria</taxon>
        <taxon>Pseudomonadati</taxon>
        <taxon>Acidobacteriota</taxon>
        <taxon>Blastocatellia</taxon>
        <taxon>Blastocatellales</taxon>
        <taxon>Pyrinomonadaceae</taxon>
        <taxon>environmental samples</taxon>
    </lineage>
</organism>
<evidence type="ECO:0000313" key="1">
    <source>
        <dbReference type="EMBL" id="CAA9375542.1"/>
    </source>
</evidence>
<name>A0A6J4N1R7_9BACT</name>
<reference evidence="1" key="1">
    <citation type="submission" date="2020-02" db="EMBL/GenBank/DDBJ databases">
        <authorList>
            <person name="Meier V. D."/>
        </authorList>
    </citation>
    <scope>NUCLEOTIDE SEQUENCE</scope>
    <source>
        <strain evidence="1">AVDCRST_MAG74</strain>
    </source>
</reference>
<gene>
    <name evidence="1" type="ORF">AVDCRST_MAG74-1325</name>
</gene>
<dbReference type="AlphaFoldDB" id="A0A6J4N1R7"/>